<protein>
    <submittedName>
        <fullName evidence="1">Uncharacterized protein</fullName>
    </submittedName>
</protein>
<proteinExistence type="predicted"/>
<dbReference type="Gene3D" id="2.60.120.260">
    <property type="entry name" value="Galactose-binding domain-like"/>
    <property type="match status" value="1"/>
</dbReference>
<gene>
    <name evidence="1" type="ORF">K435DRAFT_655897</name>
</gene>
<dbReference type="EMBL" id="ML179094">
    <property type="protein sequence ID" value="THV01100.1"/>
    <property type="molecule type" value="Genomic_DNA"/>
</dbReference>
<organism evidence="1 2">
    <name type="scientific">Dendrothele bispora (strain CBS 962.96)</name>
    <dbReference type="NCBI Taxonomy" id="1314807"/>
    <lineage>
        <taxon>Eukaryota</taxon>
        <taxon>Fungi</taxon>
        <taxon>Dikarya</taxon>
        <taxon>Basidiomycota</taxon>
        <taxon>Agaricomycotina</taxon>
        <taxon>Agaricomycetes</taxon>
        <taxon>Agaricomycetidae</taxon>
        <taxon>Agaricales</taxon>
        <taxon>Agaricales incertae sedis</taxon>
        <taxon>Dendrothele</taxon>
    </lineage>
</organism>
<evidence type="ECO:0000313" key="1">
    <source>
        <dbReference type="EMBL" id="THV01100.1"/>
    </source>
</evidence>
<reference evidence="1 2" key="1">
    <citation type="journal article" date="2019" name="Nat. Ecol. Evol.">
        <title>Megaphylogeny resolves global patterns of mushroom evolution.</title>
        <authorList>
            <person name="Varga T."/>
            <person name="Krizsan K."/>
            <person name="Foldi C."/>
            <person name="Dima B."/>
            <person name="Sanchez-Garcia M."/>
            <person name="Sanchez-Ramirez S."/>
            <person name="Szollosi G.J."/>
            <person name="Szarkandi J.G."/>
            <person name="Papp V."/>
            <person name="Albert L."/>
            <person name="Andreopoulos W."/>
            <person name="Angelini C."/>
            <person name="Antonin V."/>
            <person name="Barry K.W."/>
            <person name="Bougher N.L."/>
            <person name="Buchanan P."/>
            <person name="Buyck B."/>
            <person name="Bense V."/>
            <person name="Catcheside P."/>
            <person name="Chovatia M."/>
            <person name="Cooper J."/>
            <person name="Damon W."/>
            <person name="Desjardin D."/>
            <person name="Finy P."/>
            <person name="Geml J."/>
            <person name="Haridas S."/>
            <person name="Hughes K."/>
            <person name="Justo A."/>
            <person name="Karasinski D."/>
            <person name="Kautmanova I."/>
            <person name="Kiss B."/>
            <person name="Kocsube S."/>
            <person name="Kotiranta H."/>
            <person name="LaButti K.M."/>
            <person name="Lechner B.E."/>
            <person name="Liimatainen K."/>
            <person name="Lipzen A."/>
            <person name="Lukacs Z."/>
            <person name="Mihaltcheva S."/>
            <person name="Morgado L.N."/>
            <person name="Niskanen T."/>
            <person name="Noordeloos M.E."/>
            <person name="Ohm R.A."/>
            <person name="Ortiz-Santana B."/>
            <person name="Ovrebo C."/>
            <person name="Racz N."/>
            <person name="Riley R."/>
            <person name="Savchenko A."/>
            <person name="Shiryaev A."/>
            <person name="Soop K."/>
            <person name="Spirin V."/>
            <person name="Szebenyi C."/>
            <person name="Tomsovsky M."/>
            <person name="Tulloss R.E."/>
            <person name="Uehling J."/>
            <person name="Grigoriev I.V."/>
            <person name="Vagvolgyi C."/>
            <person name="Papp T."/>
            <person name="Martin F.M."/>
            <person name="Miettinen O."/>
            <person name="Hibbett D.S."/>
            <person name="Nagy L.G."/>
        </authorList>
    </citation>
    <scope>NUCLEOTIDE SEQUENCE [LARGE SCALE GENOMIC DNA]</scope>
    <source>
        <strain evidence="1 2">CBS 962.96</strain>
    </source>
</reference>
<accession>A0A4S8MES8</accession>
<dbReference type="OrthoDB" id="2576334at2759"/>
<keyword evidence="2" id="KW-1185">Reference proteome</keyword>
<evidence type="ECO:0000313" key="2">
    <source>
        <dbReference type="Proteomes" id="UP000297245"/>
    </source>
</evidence>
<name>A0A4S8MES8_DENBC</name>
<sequence>MEPLPYNITLSSQTACNMRYDPAPGSAVNQATGWTILYTDGVTDLGYGNDIGVGVDFHQTSLMNATMELDWVGTAVYLYGKADMGSYTISVDDEEDIPGAPVGGLLCSKSDLPYGSHRITLRVTGGSLVSFQYAEATIGIGYPQSGMKNSTILAVEDGTQNEFFIYSSNPSPDTDGWSSFIEPMPDGSTRALPQQMLTDAANATVSFTLRNTSAFFLWGAVNHDHSTKKATLTSQKDGSSEIVTINDYSAILDFIQILYWKSNLNRNETYTVQITNLENSKFISFSSLDIIDGYVLSNLVRE</sequence>
<dbReference type="Proteomes" id="UP000297245">
    <property type="component" value="Unassembled WGS sequence"/>
</dbReference>
<dbReference type="AlphaFoldDB" id="A0A4S8MES8"/>